<dbReference type="FunFam" id="3.30.565.10:FF:000006">
    <property type="entry name" value="Sensor histidine kinase WalK"/>
    <property type="match status" value="1"/>
</dbReference>
<protein>
    <recommendedName>
        <fullName evidence="3">histidine kinase</fullName>
        <ecNumber evidence="3">2.7.13.3</ecNumber>
    </recommendedName>
</protein>
<dbReference type="EC" id="2.7.13.3" evidence="3"/>
<comment type="subcellular location">
    <subcellularLocation>
        <location evidence="2">Cell membrane</location>
        <topology evidence="2">Multi-pass membrane protein</topology>
    </subcellularLocation>
</comment>
<evidence type="ECO:0000256" key="11">
    <source>
        <dbReference type="SAM" id="MobiDB-lite"/>
    </source>
</evidence>
<dbReference type="InterPro" id="IPR005467">
    <property type="entry name" value="His_kinase_dom"/>
</dbReference>
<gene>
    <name evidence="14" type="ORF">C8Z91_18465</name>
</gene>
<dbReference type="RefSeq" id="WP_108532631.1">
    <property type="nucleotide sequence ID" value="NZ_PYHP01000048.1"/>
</dbReference>
<evidence type="ECO:0000313" key="15">
    <source>
        <dbReference type="Proteomes" id="UP000244184"/>
    </source>
</evidence>
<dbReference type="SMART" id="SM00387">
    <property type="entry name" value="HATPase_c"/>
    <property type="match status" value="1"/>
</dbReference>
<dbReference type="AlphaFoldDB" id="A0A2T6G0M9"/>
<dbReference type="PANTHER" id="PTHR43711">
    <property type="entry name" value="TWO-COMPONENT HISTIDINE KINASE"/>
    <property type="match status" value="1"/>
</dbReference>
<proteinExistence type="predicted"/>
<dbReference type="GO" id="GO:0000155">
    <property type="term" value="F:phosphorelay sensor kinase activity"/>
    <property type="evidence" value="ECO:0007669"/>
    <property type="project" value="InterPro"/>
</dbReference>
<dbReference type="InterPro" id="IPR003661">
    <property type="entry name" value="HisK_dim/P_dom"/>
</dbReference>
<dbReference type="PANTHER" id="PTHR43711:SF28">
    <property type="entry name" value="SENSOR HISTIDINE KINASE YXDK"/>
    <property type="match status" value="1"/>
</dbReference>
<dbReference type="PRINTS" id="PR00344">
    <property type="entry name" value="BCTRLSENSOR"/>
</dbReference>
<comment type="catalytic activity">
    <reaction evidence="1">
        <text>ATP + protein L-histidine = ADP + protein N-phospho-L-histidine.</text>
        <dbReference type="EC" id="2.7.13.3"/>
    </reaction>
</comment>
<dbReference type="PROSITE" id="PS50109">
    <property type="entry name" value="HIS_KIN"/>
    <property type="match status" value="1"/>
</dbReference>
<feature type="compositionally biased region" description="Basic and acidic residues" evidence="11">
    <location>
        <begin position="56"/>
        <end position="81"/>
    </location>
</feature>
<keyword evidence="4" id="KW-0597">Phosphoprotein</keyword>
<evidence type="ECO:0000256" key="12">
    <source>
        <dbReference type="SAM" id="Phobius"/>
    </source>
</evidence>
<dbReference type="Pfam" id="PF00512">
    <property type="entry name" value="HisKA"/>
    <property type="match status" value="1"/>
</dbReference>
<dbReference type="InterPro" id="IPR036097">
    <property type="entry name" value="HisK_dim/P_sf"/>
</dbReference>
<keyword evidence="8" id="KW-0067">ATP-binding</keyword>
<sequence>MFSKTRKRLTVYFTVLIMLFLITFNGIGYLLLSSYVYSTQEKTLRGQAEKYAEEQEHLLEKGKPKEKSKNKKEGHEKDGKNDLSAGALRTFFVVLDKGGRVVSGAIPEIEHPESFIQELTAWNPRQGDIRYFTVDNPKDERVDLIITGRPLSEKGDYIGMLYTGADVSPQKAVLRQLMSILAGLSALFVVLSALLGYLMSGRAMKPIVEAFDRQRRFVSNASHELRTPLAIMHASLEVLESEEKSTMQPFSQQVLDDLKDETRRMSSLVSFLLTLAQGDSPANQLAMETFSLGDELTKLMRKIKPLAEEKELSLDLDISSDLPVLADKERLLQLTLILLDNAIQYTPKNGSVTLTAASEERTLTLAVADTGIGIAPELQEEIFERFYRVDSARGRGKGQLGLGLSIAKWIAEAHGGSIRVKSVPGQGSTFTVRLPVARPERG</sequence>
<evidence type="ECO:0000256" key="10">
    <source>
        <dbReference type="ARBA" id="ARBA00023136"/>
    </source>
</evidence>
<dbReference type="SMART" id="SM00388">
    <property type="entry name" value="HisKA"/>
    <property type="match status" value="1"/>
</dbReference>
<evidence type="ECO:0000256" key="2">
    <source>
        <dbReference type="ARBA" id="ARBA00004651"/>
    </source>
</evidence>
<evidence type="ECO:0000256" key="6">
    <source>
        <dbReference type="ARBA" id="ARBA00022741"/>
    </source>
</evidence>
<comment type="caution">
    <text evidence="14">The sequence shown here is derived from an EMBL/GenBank/DDBJ whole genome shotgun (WGS) entry which is preliminary data.</text>
</comment>
<feature type="transmembrane region" description="Helical" evidence="12">
    <location>
        <begin position="177"/>
        <end position="198"/>
    </location>
</feature>
<dbReference type="SUPFAM" id="SSF55874">
    <property type="entry name" value="ATPase domain of HSP90 chaperone/DNA topoisomerase II/histidine kinase"/>
    <property type="match status" value="1"/>
</dbReference>
<feature type="transmembrane region" description="Helical" evidence="12">
    <location>
        <begin position="12"/>
        <end position="32"/>
    </location>
</feature>
<keyword evidence="5" id="KW-0808">Transferase</keyword>
<dbReference type="InterPro" id="IPR003594">
    <property type="entry name" value="HATPase_dom"/>
</dbReference>
<evidence type="ECO:0000256" key="8">
    <source>
        <dbReference type="ARBA" id="ARBA00022840"/>
    </source>
</evidence>
<feature type="region of interest" description="Disordered" evidence="11">
    <location>
        <begin position="56"/>
        <end position="82"/>
    </location>
</feature>
<dbReference type="CDD" id="cd00082">
    <property type="entry name" value="HisKA"/>
    <property type="match status" value="1"/>
</dbReference>
<dbReference type="Proteomes" id="UP000244184">
    <property type="component" value="Unassembled WGS sequence"/>
</dbReference>
<evidence type="ECO:0000313" key="14">
    <source>
        <dbReference type="EMBL" id="PUA37716.1"/>
    </source>
</evidence>
<dbReference type="InterPro" id="IPR004358">
    <property type="entry name" value="Sig_transdc_His_kin-like_C"/>
</dbReference>
<evidence type="ECO:0000256" key="5">
    <source>
        <dbReference type="ARBA" id="ARBA00022679"/>
    </source>
</evidence>
<dbReference type="Pfam" id="PF02518">
    <property type="entry name" value="HATPase_c"/>
    <property type="match status" value="1"/>
</dbReference>
<dbReference type="EMBL" id="PYHP01000048">
    <property type="protein sequence ID" value="PUA37716.1"/>
    <property type="molecule type" value="Genomic_DNA"/>
</dbReference>
<evidence type="ECO:0000256" key="9">
    <source>
        <dbReference type="ARBA" id="ARBA00023012"/>
    </source>
</evidence>
<dbReference type="SUPFAM" id="SSF47384">
    <property type="entry name" value="Homodimeric domain of signal transducing histidine kinase"/>
    <property type="match status" value="1"/>
</dbReference>
<feature type="domain" description="Histidine kinase" evidence="13">
    <location>
        <begin position="220"/>
        <end position="438"/>
    </location>
</feature>
<keyword evidence="6" id="KW-0547">Nucleotide-binding</keyword>
<accession>A0A2T6G0M9</accession>
<evidence type="ECO:0000259" key="13">
    <source>
        <dbReference type="PROSITE" id="PS50109"/>
    </source>
</evidence>
<keyword evidence="7" id="KW-0418">Kinase</keyword>
<dbReference type="FunFam" id="1.10.287.130:FF:000001">
    <property type="entry name" value="Two-component sensor histidine kinase"/>
    <property type="match status" value="1"/>
</dbReference>
<reference evidence="14 15" key="1">
    <citation type="submission" date="2018-03" db="EMBL/GenBank/DDBJ databases">
        <title>Genome sequence of Paenibacillus elgii strain AC13 an antimicrobial compound producing bacteria.</title>
        <authorList>
            <person name="Kurokawa A.S."/>
            <person name="Araujo J.F."/>
            <person name="Costa R.A."/>
            <person name="Ortega D.B."/>
            <person name="Pires A.S."/>
            <person name="Pappas G.J.Jr."/>
            <person name="Franco O.L."/>
            <person name="Barreto C."/>
            <person name="Magalhaes B.S."/>
            <person name="Kruger R.H."/>
        </authorList>
    </citation>
    <scope>NUCLEOTIDE SEQUENCE [LARGE SCALE GENOMIC DNA]</scope>
    <source>
        <strain evidence="14 15">AC13</strain>
    </source>
</reference>
<organism evidence="14 15">
    <name type="scientific">Paenibacillus elgii</name>
    <dbReference type="NCBI Taxonomy" id="189691"/>
    <lineage>
        <taxon>Bacteria</taxon>
        <taxon>Bacillati</taxon>
        <taxon>Bacillota</taxon>
        <taxon>Bacilli</taxon>
        <taxon>Bacillales</taxon>
        <taxon>Paenibacillaceae</taxon>
        <taxon>Paenibacillus</taxon>
    </lineage>
</organism>
<dbReference type="InterPro" id="IPR050736">
    <property type="entry name" value="Sensor_HK_Regulatory"/>
</dbReference>
<dbReference type="Gene3D" id="3.30.565.10">
    <property type="entry name" value="Histidine kinase-like ATPase, C-terminal domain"/>
    <property type="match status" value="1"/>
</dbReference>
<dbReference type="CDD" id="cd00075">
    <property type="entry name" value="HATPase"/>
    <property type="match status" value="1"/>
</dbReference>
<keyword evidence="10 12" id="KW-0472">Membrane</keyword>
<keyword evidence="9" id="KW-0902">Two-component regulatory system</keyword>
<evidence type="ECO:0000256" key="1">
    <source>
        <dbReference type="ARBA" id="ARBA00000085"/>
    </source>
</evidence>
<evidence type="ECO:0000256" key="3">
    <source>
        <dbReference type="ARBA" id="ARBA00012438"/>
    </source>
</evidence>
<dbReference type="GO" id="GO:0005886">
    <property type="term" value="C:plasma membrane"/>
    <property type="evidence" value="ECO:0007669"/>
    <property type="project" value="UniProtKB-SubCell"/>
</dbReference>
<keyword evidence="12" id="KW-1133">Transmembrane helix</keyword>
<dbReference type="GO" id="GO:0005524">
    <property type="term" value="F:ATP binding"/>
    <property type="evidence" value="ECO:0007669"/>
    <property type="project" value="UniProtKB-KW"/>
</dbReference>
<dbReference type="InterPro" id="IPR036890">
    <property type="entry name" value="HATPase_C_sf"/>
</dbReference>
<dbReference type="Gene3D" id="1.10.287.130">
    <property type="match status" value="1"/>
</dbReference>
<evidence type="ECO:0000256" key="7">
    <source>
        <dbReference type="ARBA" id="ARBA00022777"/>
    </source>
</evidence>
<keyword evidence="12" id="KW-0812">Transmembrane</keyword>
<evidence type="ECO:0000256" key="4">
    <source>
        <dbReference type="ARBA" id="ARBA00022553"/>
    </source>
</evidence>
<name>A0A2T6G0M9_9BACL</name>